<dbReference type="PaxDb" id="3880-AES84518"/>
<dbReference type="Gramene" id="rna25032">
    <property type="protein sequence ID" value="RHN62453.1"/>
    <property type="gene ID" value="gene25032"/>
</dbReference>
<name>A0A072UPU8_MEDTR</name>
<dbReference type="GO" id="GO:0016787">
    <property type="term" value="F:hydrolase activity"/>
    <property type="evidence" value="ECO:0007669"/>
    <property type="project" value="UniProtKB-KW"/>
</dbReference>
<dbReference type="Proteomes" id="UP000002051">
    <property type="component" value="Chromosome 4"/>
</dbReference>
<sequence>MGLCRCSACSGKNYILVALHSWNDDRPCFWGFIVPMGLYNSSLVMLNLRCLGIVFDLDETLVVANTMRSFEDRIDAPHRLVEIDGQVYGKGTGLTWNVAKMQAAEKALGSQRTMHGQGIQRWQSSPRPFQGFSYKRLKQEHSRILQGFASSGRYRRNATAIP</sequence>
<dbReference type="EMBL" id="CM001220">
    <property type="protein sequence ID" value="KEH31098.1"/>
    <property type="molecule type" value="Genomic_DNA"/>
</dbReference>
<gene>
    <name evidence="1" type="ordered locus">MTR_4g089000</name>
    <name evidence="2" type="ORF">MtrunA17_Chr4g0047581</name>
</gene>
<accession>A0A072UPU8</accession>
<dbReference type="AlphaFoldDB" id="A0A072UPU8"/>
<keyword evidence="2" id="KW-0378">Hydrolase</keyword>
<evidence type="ECO:0000313" key="3">
    <source>
        <dbReference type="EnsemblPlants" id="KEH31098"/>
    </source>
</evidence>
<dbReference type="Proteomes" id="UP000265566">
    <property type="component" value="Chromosome 4"/>
</dbReference>
<reference evidence="2" key="5">
    <citation type="journal article" date="2018" name="Nat. Plants">
        <title>Whole-genome landscape of Medicago truncatula symbiotic genes.</title>
        <authorList>
            <person name="Pecrix Y."/>
            <person name="Gamas P."/>
            <person name="Carrere S."/>
        </authorList>
    </citation>
    <scope>NUCLEOTIDE SEQUENCE</scope>
    <source>
        <tissue evidence="2">Leaves</tissue>
    </source>
</reference>
<proteinExistence type="predicted"/>
<dbReference type="SUPFAM" id="SSF54768">
    <property type="entry name" value="dsRNA-binding domain-like"/>
    <property type="match status" value="1"/>
</dbReference>
<dbReference type="EMBL" id="PSQE01000004">
    <property type="protein sequence ID" value="RHN62453.1"/>
    <property type="molecule type" value="Genomic_DNA"/>
</dbReference>
<evidence type="ECO:0000313" key="2">
    <source>
        <dbReference type="EMBL" id="RHN62453.1"/>
    </source>
</evidence>
<reference evidence="1 4" key="2">
    <citation type="journal article" date="2014" name="BMC Genomics">
        <title>An improved genome release (version Mt4.0) for the model legume Medicago truncatula.</title>
        <authorList>
            <person name="Tang H."/>
            <person name="Krishnakumar V."/>
            <person name="Bidwell S."/>
            <person name="Rosen B."/>
            <person name="Chan A."/>
            <person name="Zhou S."/>
            <person name="Gentzbittel L."/>
            <person name="Childs K.L."/>
            <person name="Yandell M."/>
            <person name="Gundlach H."/>
            <person name="Mayer K.F."/>
            <person name="Schwartz D.C."/>
            <person name="Town C.D."/>
        </authorList>
    </citation>
    <scope>GENOME REANNOTATION</scope>
    <source>
        <strain evidence="1">A17</strain>
        <strain evidence="3 4">cv. Jemalong A17</strain>
    </source>
</reference>
<reference evidence="5" key="4">
    <citation type="journal article" date="2018" name="Nat. Plants">
        <title>Whole-genome landscape of Medicago truncatula symbiotic genes.</title>
        <authorList>
            <person name="Pecrix Y."/>
            <person name="Staton S.E."/>
            <person name="Sallet E."/>
            <person name="Lelandais-Briere C."/>
            <person name="Moreau S."/>
            <person name="Carrere S."/>
            <person name="Blein T."/>
            <person name="Jardinaud M.F."/>
            <person name="Latrasse D."/>
            <person name="Zouine M."/>
            <person name="Zahm M."/>
            <person name="Kreplak J."/>
            <person name="Mayjonade B."/>
            <person name="Satge C."/>
            <person name="Perez M."/>
            <person name="Cauet S."/>
            <person name="Marande W."/>
            <person name="Chantry-Darmon C."/>
            <person name="Lopez-Roques C."/>
            <person name="Bouchez O."/>
            <person name="Berard A."/>
            <person name="Debelle F."/>
            <person name="Munos S."/>
            <person name="Bendahmane A."/>
            <person name="Berges H."/>
            <person name="Niebel A."/>
            <person name="Buitink J."/>
            <person name="Frugier F."/>
            <person name="Benhamed M."/>
            <person name="Crespi M."/>
            <person name="Gouzy J."/>
            <person name="Gamas P."/>
        </authorList>
    </citation>
    <scope>NUCLEOTIDE SEQUENCE [LARGE SCALE GENOMIC DNA]</scope>
    <source>
        <strain evidence="5">cv. Jemalong A17</strain>
    </source>
</reference>
<reference evidence="1 4" key="1">
    <citation type="journal article" date="2011" name="Nature">
        <title>The Medicago genome provides insight into the evolution of rhizobial symbioses.</title>
        <authorList>
            <person name="Young N.D."/>
            <person name="Debelle F."/>
            <person name="Oldroyd G.E."/>
            <person name="Geurts R."/>
            <person name="Cannon S.B."/>
            <person name="Udvardi M.K."/>
            <person name="Benedito V.A."/>
            <person name="Mayer K.F."/>
            <person name="Gouzy J."/>
            <person name="Schoof H."/>
            <person name="Van de Peer Y."/>
            <person name="Proost S."/>
            <person name="Cook D.R."/>
            <person name="Meyers B.C."/>
            <person name="Spannagl M."/>
            <person name="Cheung F."/>
            <person name="De Mita S."/>
            <person name="Krishnakumar V."/>
            <person name="Gundlach H."/>
            <person name="Zhou S."/>
            <person name="Mudge J."/>
            <person name="Bharti A.K."/>
            <person name="Murray J.D."/>
            <person name="Naoumkina M.A."/>
            <person name="Rosen B."/>
            <person name="Silverstein K.A."/>
            <person name="Tang H."/>
            <person name="Rombauts S."/>
            <person name="Zhao P.X."/>
            <person name="Zhou P."/>
            <person name="Barbe V."/>
            <person name="Bardou P."/>
            <person name="Bechner M."/>
            <person name="Bellec A."/>
            <person name="Berger A."/>
            <person name="Berges H."/>
            <person name="Bidwell S."/>
            <person name="Bisseling T."/>
            <person name="Choisne N."/>
            <person name="Couloux A."/>
            <person name="Denny R."/>
            <person name="Deshpande S."/>
            <person name="Dai X."/>
            <person name="Doyle J.J."/>
            <person name="Dudez A.M."/>
            <person name="Farmer A.D."/>
            <person name="Fouteau S."/>
            <person name="Franken C."/>
            <person name="Gibelin C."/>
            <person name="Gish J."/>
            <person name="Goldstein S."/>
            <person name="Gonzalez A.J."/>
            <person name="Green P.J."/>
            <person name="Hallab A."/>
            <person name="Hartog M."/>
            <person name="Hua A."/>
            <person name="Humphray S.J."/>
            <person name="Jeong D.H."/>
            <person name="Jing Y."/>
            <person name="Jocker A."/>
            <person name="Kenton S.M."/>
            <person name="Kim D.J."/>
            <person name="Klee K."/>
            <person name="Lai H."/>
            <person name="Lang C."/>
            <person name="Lin S."/>
            <person name="Macmil S.L."/>
            <person name="Magdelenat G."/>
            <person name="Matthews L."/>
            <person name="McCorrison J."/>
            <person name="Monaghan E.L."/>
            <person name="Mun J.H."/>
            <person name="Najar F.Z."/>
            <person name="Nicholson C."/>
            <person name="Noirot C."/>
            <person name="O'Bleness M."/>
            <person name="Paule C.R."/>
            <person name="Poulain J."/>
            <person name="Prion F."/>
            <person name="Qin B."/>
            <person name="Qu C."/>
            <person name="Retzel E.F."/>
            <person name="Riddle C."/>
            <person name="Sallet E."/>
            <person name="Samain S."/>
            <person name="Samson N."/>
            <person name="Sanders I."/>
            <person name="Saurat O."/>
            <person name="Scarpelli C."/>
            <person name="Schiex T."/>
            <person name="Segurens B."/>
            <person name="Severin A.J."/>
            <person name="Sherrier D.J."/>
            <person name="Shi R."/>
            <person name="Sims S."/>
            <person name="Singer S.R."/>
            <person name="Sinharoy S."/>
            <person name="Sterck L."/>
            <person name="Viollet A."/>
            <person name="Wang B.B."/>
            <person name="Wang K."/>
            <person name="Wang M."/>
            <person name="Wang X."/>
            <person name="Warfsmann J."/>
            <person name="Weissenbach J."/>
            <person name="White D.D."/>
            <person name="White J.D."/>
            <person name="Wiley G.B."/>
            <person name="Wincker P."/>
            <person name="Xing Y."/>
            <person name="Yang L."/>
            <person name="Yao Z."/>
            <person name="Ying F."/>
            <person name="Zhai J."/>
            <person name="Zhou L."/>
            <person name="Zuber A."/>
            <person name="Denarie J."/>
            <person name="Dixon R.A."/>
            <person name="May G.D."/>
            <person name="Schwartz D.C."/>
            <person name="Rogers J."/>
            <person name="Quetier F."/>
            <person name="Town C.D."/>
            <person name="Roe B.A."/>
        </authorList>
    </citation>
    <scope>NUCLEOTIDE SEQUENCE [LARGE SCALE GENOMIC DNA]</scope>
    <source>
        <strain evidence="1">A17</strain>
        <strain evidence="3 4">cv. Jemalong A17</strain>
    </source>
</reference>
<evidence type="ECO:0000313" key="5">
    <source>
        <dbReference type="Proteomes" id="UP000265566"/>
    </source>
</evidence>
<organism evidence="1 4">
    <name type="scientific">Medicago truncatula</name>
    <name type="common">Barrel medic</name>
    <name type="synonym">Medicago tribuloides</name>
    <dbReference type="NCBI Taxonomy" id="3880"/>
    <lineage>
        <taxon>Eukaryota</taxon>
        <taxon>Viridiplantae</taxon>
        <taxon>Streptophyta</taxon>
        <taxon>Embryophyta</taxon>
        <taxon>Tracheophyta</taxon>
        <taxon>Spermatophyta</taxon>
        <taxon>Magnoliopsida</taxon>
        <taxon>eudicotyledons</taxon>
        <taxon>Gunneridae</taxon>
        <taxon>Pentapetalae</taxon>
        <taxon>rosids</taxon>
        <taxon>fabids</taxon>
        <taxon>Fabales</taxon>
        <taxon>Fabaceae</taxon>
        <taxon>Papilionoideae</taxon>
        <taxon>50 kb inversion clade</taxon>
        <taxon>NPAAA clade</taxon>
        <taxon>Hologalegina</taxon>
        <taxon>IRL clade</taxon>
        <taxon>Trifolieae</taxon>
        <taxon>Medicago</taxon>
    </lineage>
</organism>
<evidence type="ECO:0000313" key="1">
    <source>
        <dbReference type="EMBL" id="KEH31098.1"/>
    </source>
</evidence>
<dbReference type="eggNOG" id="KOG0323">
    <property type="taxonomic scope" value="Eukaryota"/>
</dbReference>
<keyword evidence="4" id="KW-1185">Reference proteome</keyword>
<evidence type="ECO:0000313" key="4">
    <source>
        <dbReference type="Proteomes" id="UP000002051"/>
    </source>
</evidence>
<dbReference type="EnsemblPlants" id="KEH31098">
    <property type="protein sequence ID" value="KEH31098"/>
    <property type="gene ID" value="MTR_4g089000"/>
</dbReference>
<protein>
    <submittedName>
        <fullName evidence="1">Carboxy-terminal domain phosphatase-like protein, putative</fullName>
    </submittedName>
</protein>
<dbReference type="HOGENOM" id="CLU_1637906_0_0_1"/>
<dbReference type="STRING" id="3880.A0A072UPU8"/>
<reference evidence="3" key="3">
    <citation type="submission" date="2015-04" db="UniProtKB">
        <authorList>
            <consortium name="EnsemblPlants"/>
        </authorList>
    </citation>
    <scope>IDENTIFICATION</scope>
    <source>
        <strain evidence="3">cv. Jemalong A17</strain>
    </source>
</reference>